<sequence>MKKLFTTSLLILSMIFLIGCGSKGESKNFGLSVFGLEKFSGLDKPEDNIKINLNGKVQDLSLPIYLDKNRYLIPISEIIKNNNGEFKIEDDFLNIKFENKDIKVNLKDNTWTNLSKEESEANKFKIDPIIKDDTVYMSLIDFANMFDLKSRWNSKDKLIKLYNNKDMLDVKHYKGKGPQKGIIRFEDVASTGAGTEYDSQYLETIRVMGRYLGKKNVPYHIAWIPRYIDPEKKIDNDPSKENNFANAELVYTLDFVASHKGEIGLHGYTHQIDNTISGHGFEFGKYNPSVEDLNTRVDKALQIAKDLDIKINFFEAPHYTINKAQNEALEKNFKYIFNDYDENKAQSKPMKSPTGSGSYYVPTPLYYIEGGKENDMLNKIKNMSNTTFAGMFYHPFLEAKLIDFKDGQDGYPEDNYKKPSIIQKVIDEFEKRNVSIISIEQVSEK</sequence>
<dbReference type="InterPro" id="IPR011330">
    <property type="entry name" value="Glyco_hydro/deAcase_b/a-brl"/>
</dbReference>
<dbReference type="CDD" id="cd10923">
    <property type="entry name" value="CE4_COG5298"/>
    <property type="match status" value="1"/>
</dbReference>
<dbReference type="SUPFAM" id="SSF88713">
    <property type="entry name" value="Glycoside hydrolase/deacetylase"/>
    <property type="match status" value="1"/>
</dbReference>
<gene>
    <name evidence="2" type="ordered locus">CPF_1780</name>
</gene>
<evidence type="ECO:0000313" key="3">
    <source>
        <dbReference type="Proteomes" id="UP000001823"/>
    </source>
</evidence>
<dbReference type="HOGENOM" id="CLU_614965_0_0_9"/>
<dbReference type="PROSITE" id="PS51257">
    <property type="entry name" value="PROKAR_LIPOPROTEIN"/>
    <property type="match status" value="1"/>
</dbReference>
<organism evidence="2 3">
    <name type="scientific">Clostridium perfringens (strain ATCC 13124 / DSM 756 / JCM 1290 / NCIMB 6125 / NCTC 8237 / Type A)</name>
    <dbReference type="NCBI Taxonomy" id="195103"/>
    <lineage>
        <taxon>Bacteria</taxon>
        <taxon>Bacillati</taxon>
        <taxon>Bacillota</taxon>
        <taxon>Clostridia</taxon>
        <taxon>Eubacteriales</taxon>
        <taxon>Clostridiaceae</taxon>
        <taxon>Clostridium</taxon>
    </lineage>
</organism>
<feature type="domain" description="Copper amine oxidase-like N-terminal" evidence="1">
    <location>
        <begin position="53"/>
        <end position="159"/>
    </location>
</feature>
<dbReference type="Gene3D" id="3.20.20.370">
    <property type="entry name" value="Glycoside hydrolase/deacetylase"/>
    <property type="match status" value="1"/>
</dbReference>
<accession>A0A0H2YRY3</accession>
<keyword evidence="3" id="KW-1185">Reference proteome</keyword>
<dbReference type="STRING" id="195103.CPF_1780"/>
<reference evidence="2 3" key="1">
    <citation type="journal article" date="2006" name="Genome Res.">
        <title>Skewed genomic variability in strains of the toxigenic bacterial pathogen, Clostridium perfringens.</title>
        <authorList>
            <person name="Myers G.S."/>
            <person name="Rasko D.A."/>
            <person name="Cheung J.K."/>
            <person name="Ravel J."/>
            <person name="Seshadri R."/>
            <person name="Deboy R.T."/>
            <person name="Ren Q."/>
            <person name="Varga J."/>
            <person name="Awad M.M."/>
            <person name="Brinkac L.M."/>
            <person name="Daugherty S.C."/>
            <person name="Haft D.H."/>
            <person name="Dodson R.J."/>
            <person name="Madupu R."/>
            <person name="Nelson W.C."/>
            <person name="Rosovitz M.J."/>
            <person name="Sullivan S.A."/>
            <person name="Khouri H."/>
            <person name="Dimitrov G.I."/>
            <person name="Watkins K.L."/>
            <person name="Mulligan S."/>
            <person name="Benton J."/>
            <person name="Radune D."/>
            <person name="Fisher D.J."/>
            <person name="Atkins H.S."/>
            <person name="Hiscox T."/>
            <person name="Jost B.H."/>
            <person name="Billington S.J."/>
            <person name="Songer J.G."/>
            <person name="McClane B.A."/>
            <person name="Titball R.W."/>
            <person name="Rood J.I."/>
            <person name="Melville S.B."/>
            <person name="Paulsen I.T."/>
        </authorList>
    </citation>
    <scope>NUCLEOTIDE SEQUENCE [LARGE SCALE GENOMIC DNA]</scope>
    <source>
        <strain evidence="3">ATCC 13124 / DSM 756 / JCM 1290 / NCIMB 6125 / NCTC 8237 / S 107 / Type A</strain>
    </source>
</reference>
<dbReference type="Pfam" id="PF10096">
    <property type="entry name" value="DUF2334"/>
    <property type="match status" value="1"/>
</dbReference>
<name>A0A0H2YRY3_CLOP1</name>
<dbReference type="Pfam" id="PF07833">
    <property type="entry name" value="Cu_amine_oxidN1"/>
    <property type="match status" value="1"/>
</dbReference>
<dbReference type="InterPro" id="IPR018763">
    <property type="entry name" value="DUF2334"/>
</dbReference>
<evidence type="ECO:0000313" key="2">
    <source>
        <dbReference type="EMBL" id="ABG83439.1"/>
    </source>
</evidence>
<dbReference type="GO" id="GO:0005975">
    <property type="term" value="P:carbohydrate metabolic process"/>
    <property type="evidence" value="ECO:0007669"/>
    <property type="project" value="InterPro"/>
</dbReference>
<dbReference type="PaxDb" id="195103-CPF_1780"/>
<dbReference type="InterPro" id="IPR012854">
    <property type="entry name" value="Cu_amine_oxidase-like_N"/>
</dbReference>
<dbReference type="eggNOG" id="COG5298">
    <property type="taxonomic scope" value="Bacteria"/>
</dbReference>
<keyword evidence="2" id="KW-0449">Lipoprotein</keyword>
<dbReference type="Proteomes" id="UP000001823">
    <property type="component" value="Chromosome"/>
</dbReference>
<evidence type="ECO:0000259" key="1">
    <source>
        <dbReference type="Pfam" id="PF07833"/>
    </source>
</evidence>
<dbReference type="KEGG" id="cpf:CPF_1780"/>
<protein>
    <submittedName>
        <fullName evidence="2">Lipoprotein</fullName>
    </submittedName>
</protein>
<dbReference type="RefSeq" id="WP_011590876.1">
    <property type="nucleotide sequence ID" value="NC_008261.1"/>
</dbReference>
<dbReference type="EMBL" id="CP000246">
    <property type="protein sequence ID" value="ABG83439.1"/>
    <property type="molecule type" value="Genomic_DNA"/>
</dbReference>
<dbReference type="GeneID" id="93001935"/>
<proteinExistence type="predicted"/>
<dbReference type="AlphaFoldDB" id="A0A0H2YRY3"/>